<reference evidence="1 2" key="1">
    <citation type="submission" date="2020-04" db="EMBL/GenBank/DDBJ databases">
        <title>Thalassotalea sp. M1531, isolated from the surface of marine red alga.</title>
        <authorList>
            <person name="Pang L."/>
            <person name="Lu D.-C."/>
        </authorList>
    </citation>
    <scope>NUCLEOTIDE SEQUENCE [LARGE SCALE GENOMIC DNA]</scope>
    <source>
        <strain evidence="1 2">M1531</strain>
    </source>
</reference>
<accession>A0A7Y0LCH0</accession>
<name>A0A7Y0LCH0_9GAMM</name>
<comment type="caution">
    <text evidence="1">The sequence shown here is derived from an EMBL/GenBank/DDBJ whole genome shotgun (WGS) entry which is preliminary data.</text>
</comment>
<keyword evidence="2" id="KW-1185">Reference proteome</keyword>
<proteinExistence type="predicted"/>
<sequence length="57" mass="6357">MLKEVQGKNVVIALGTTDFSNVVKGEVIDVSDNWLKIQTKKTIEFIRVEAIIKISVP</sequence>
<evidence type="ECO:0000313" key="2">
    <source>
        <dbReference type="Proteomes" id="UP000568664"/>
    </source>
</evidence>
<dbReference type="AlphaFoldDB" id="A0A7Y0LCH0"/>
<evidence type="ECO:0000313" key="1">
    <source>
        <dbReference type="EMBL" id="NMP32008.1"/>
    </source>
</evidence>
<dbReference type="Pfam" id="PF21838">
    <property type="entry name" value="DUF6897"/>
    <property type="match status" value="1"/>
</dbReference>
<dbReference type="InterPro" id="IPR054192">
    <property type="entry name" value="DUF6897"/>
</dbReference>
<dbReference type="EMBL" id="JABBXH010000003">
    <property type="protein sequence ID" value="NMP32008.1"/>
    <property type="molecule type" value="Genomic_DNA"/>
</dbReference>
<gene>
    <name evidence="1" type="ORF">HII17_10555</name>
</gene>
<dbReference type="Proteomes" id="UP000568664">
    <property type="component" value="Unassembled WGS sequence"/>
</dbReference>
<organism evidence="1 2">
    <name type="scientific">Thalassotalea algicola</name>
    <dbReference type="NCBI Taxonomy" id="2716224"/>
    <lineage>
        <taxon>Bacteria</taxon>
        <taxon>Pseudomonadati</taxon>
        <taxon>Pseudomonadota</taxon>
        <taxon>Gammaproteobacteria</taxon>
        <taxon>Alteromonadales</taxon>
        <taxon>Colwelliaceae</taxon>
        <taxon>Thalassotalea</taxon>
    </lineage>
</organism>
<dbReference type="RefSeq" id="WP_169075333.1">
    <property type="nucleotide sequence ID" value="NZ_JABBXH010000003.1"/>
</dbReference>
<protein>
    <submittedName>
        <fullName evidence="1">DUF2642 domain-containing protein</fullName>
    </submittedName>
</protein>